<dbReference type="EMBL" id="JBGBDC010000007">
    <property type="protein sequence ID" value="MEY2252839.1"/>
    <property type="molecule type" value="Genomic_DNA"/>
</dbReference>
<name>A0ABV4B5N8_9BURK</name>
<dbReference type="RefSeq" id="WP_369460712.1">
    <property type="nucleotide sequence ID" value="NZ_JBGBDC010000007.1"/>
</dbReference>
<evidence type="ECO:0000313" key="2">
    <source>
        <dbReference type="Proteomes" id="UP001562178"/>
    </source>
</evidence>
<sequence length="266" mass="29498">MNTGFFAQPNPPYRRANYPFAYQWLEEVASLAALLAHVEALRAADPGHRYLSTLDDIQQASYTSGHASQDDRLSLASPPDMDWDDPAQEAAWELQALQHRARQLRQVQSPQRWAQVCGSLALSGSDIDALLAANRCPDLLLDEVIYIQRLPLADADPLIAGQPNGYFSADWDSFQNHAIHQHLAQQHGYQLYAMGAAWMALARPQPPDAAQAQALVEDLRALYASADEALRAHAGWQALPAVLQTQRSLVLGYTEDMADRWESTQA</sequence>
<evidence type="ECO:0000313" key="1">
    <source>
        <dbReference type="EMBL" id="MEY2252839.1"/>
    </source>
</evidence>
<gene>
    <name evidence="1" type="ORF">AB7A72_17590</name>
</gene>
<proteinExistence type="predicted"/>
<reference evidence="1 2" key="1">
    <citation type="journal article" date="2016" name="Int. J. Syst. Evol. Microbiol.">
        <title>Description of Comamonas sediminis sp. nov., isolated from lagoon sediments.</title>
        <authorList>
            <person name="Subhash Y."/>
            <person name="Bang J.J."/>
            <person name="You T.H."/>
            <person name="Lee S.S."/>
        </authorList>
    </citation>
    <scope>NUCLEOTIDE SEQUENCE [LARGE SCALE GENOMIC DNA]</scope>
    <source>
        <strain evidence="1 2">JCM 31169</strain>
    </source>
</reference>
<protein>
    <recommendedName>
        <fullName evidence="3">DUF4253 domain-containing protein</fullName>
    </recommendedName>
</protein>
<evidence type="ECO:0008006" key="3">
    <source>
        <dbReference type="Google" id="ProtNLM"/>
    </source>
</evidence>
<comment type="caution">
    <text evidence="1">The sequence shown here is derived from an EMBL/GenBank/DDBJ whole genome shotgun (WGS) entry which is preliminary data.</text>
</comment>
<accession>A0ABV4B5N8</accession>
<organism evidence="1 2">
    <name type="scientific">Comamonas sediminis</name>
    <dbReference type="NCBI Taxonomy" id="1783360"/>
    <lineage>
        <taxon>Bacteria</taxon>
        <taxon>Pseudomonadati</taxon>
        <taxon>Pseudomonadota</taxon>
        <taxon>Betaproteobacteria</taxon>
        <taxon>Burkholderiales</taxon>
        <taxon>Comamonadaceae</taxon>
        <taxon>Comamonas</taxon>
    </lineage>
</organism>
<dbReference type="Proteomes" id="UP001562178">
    <property type="component" value="Unassembled WGS sequence"/>
</dbReference>
<keyword evidence="2" id="KW-1185">Reference proteome</keyword>